<dbReference type="InterPro" id="IPR027381">
    <property type="entry name" value="LytR/CpsA/Psr_C"/>
</dbReference>
<dbReference type="OrthoDB" id="9975082at2"/>
<keyword evidence="2" id="KW-0812">Transmembrane</keyword>
<name>A0A1S1Q922_9ACTN</name>
<evidence type="ECO:0000256" key="1">
    <source>
        <dbReference type="SAM" id="MobiDB-lite"/>
    </source>
</evidence>
<keyword evidence="2" id="KW-0472">Membrane</keyword>
<evidence type="ECO:0000259" key="3">
    <source>
        <dbReference type="Pfam" id="PF13399"/>
    </source>
</evidence>
<gene>
    <name evidence="4" type="ORF">CC117_28995</name>
</gene>
<dbReference type="AlphaFoldDB" id="A0A1S1Q922"/>
<keyword evidence="5" id="KW-1185">Reference proteome</keyword>
<dbReference type="Pfam" id="PF13399">
    <property type="entry name" value="LytR_C"/>
    <property type="match status" value="1"/>
</dbReference>
<evidence type="ECO:0000313" key="5">
    <source>
        <dbReference type="Proteomes" id="UP000179627"/>
    </source>
</evidence>
<dbReference type="Proteomes" id="UP000179627">
    <property type="component" value="Unassembled WGS sequence"/>
</dbReference>
<feature type="transmembrane region" description="Helical" evidence="2">
    <location>
        <begin position="20"/>
        <end position="40"/>
    </location>
</feature>
<accession>A0A1S1Q922</accession>
<dbReference type="Gene3D" id="3.30.70.2390">
    <property type="match status" value="1"/>
</dbReference>
<organism evidence="4 5">
    <name type="scientific">Parafrankia colletiae</name>
    <dbReference type="NCBI Taxonomy" id="573497"/>
    <lineage>
        <taxon>Bacteria</taxon>
        <taxon>Bacillati</taxon>
        <taxon>Actinomycetota</taxon>
        <taxon>Actinomycetes</taxon>
        <taxon>Frankiales</taxon>
        <taxon>Frankiaceae</taxon>
        <taxon>Parafrankia</taxon>
    </lineage>
</organism>
<evidence type="ECO:0000256" key="2">
    <source>
        <dbReference type="SAM" id="Phobius"/>
    </source>
</evidence>
<comment type="caution">
    <text evidence="4">The sequence shown here is derived from an EMBL/GenBank/DDBJ whole genome shotgun (WGS) entry which is preliminary data.</text>
</comment>
<dbReference type="RefSeq" id="WP_071090437.1">
    <property type="nucleotide sequence ID" value="NZ_MBLM01000161.1"/>
</dbReference>
<protein>
    <recommendedName>
        <fullName evidence="3">LytR/CpsA/Psr regulator C-terminal domain-containing protein</fullName>
    </recommendedName>
</protein>
<sequence>MSSLSDEPSPGARNRSTRAVAATMVLVAALLAGALVAALVPDRAQDGVLSPVRTEELLARSTGVPSPRSPAPPGAPATTPAGTTPTATATPTPIPTPTPTASATTAPTGRPAVTIFNNSKEENLAERAKVVLQRLQYVVGAVGNINAVPGGARGSLRLAKTTIFYEGEHEAAAVELAAALGQYDGEEVETRPNDGSRVSPNGTLVLVLTKSFSPGS</sequence>
<keyword evidence="2" id="KW-1133">Transmembrane helix</keyword>
<dbReference type="EMBL" id="MBLM01000161">
    <property type="protein sequence ID" value="OHV29602.1"/>
    <property type="molecule type" value="Genomic_DNA"/>
</dbReference>
<reference evidence="5" key="1">
    <citation type="submission" date="2016-07" db="EMBL/GenBank/DDBJ databases">
        <title>Sequence Frankia sp. strain CcI1.17.</title>
        <authorList>
            <person name="Ghodhbane-Gtari F."/>
            <person name="Swanson E."/>
            <person name="Gueddou A."/>
            <person name="Morris K."/>
            <person name="Hezbri K."/>
            <person name="Ktari A."/>
            <person name="Nouioui I."/>
            <person name="Abebe-Akele F."/>
            <person name="Simpson S."/>
            <person name="Thomas K."/>
            <person name="Gtari M."/>
            <person name="Tisa L.S."/>
            <person name="Hurst S."/>
        </authorList>
    </citation>
    <scope>NUCLEOTIDE SEQUENCE [LARGE SCALE GENOMIC DNA]</scope>
    <source>
        <strain evidence="5">Cc1.17</strain>
    </source>
</reference>
<feature type="region of interest" description="Disordered" evidence="1">
    <location>
        <begin position="59"/>
        <end position="112"/>
    </location>
</feature>
<feature type="domain" description="LytR/CpsA/Psr regulator C-terminal" evidence="3">
    <location>
        <begin position="112"/>
        <end position="212"/>
    </location>
</feature>
<proteinExistence type="predicted"/>
<evidence type="ECO:0000313" key="4">
    <source>
        <dbReference type="EMBL" id="OHV29602.1"/>
    </source>
</evidence>
<feature type="compositionally biased region" description="Low complexity" evidence="1">
    <location>
        <begin position="99"/>
        <end position="112"/>
    </location>
</feature>
<feature type="compositionally biased region" description="Low complexity" evidence="1">
    <location>
        <begin position="76"/>
        <end position="91"/>
    </location>
</feature>